<sequence length="89" mass="9849">MYSTLLMCLGHEARPRYAKVFNLHCRTLGSCCLVAGGKGYTDCAIGLAYRISGIEAKLNKHLDPHPQYLQTCGNVTSLRRCCCSNGYFN</sequence>
<keyword evidence="2" id="KW-1185">Reference proteome</keyword>
<accession>A0A7J0FFI1</accession>
<dbReference type="EMBL" id="BJWL01000011">
    <property type="protein sequence ID" value="GFY97425.1"/>
    <property type="molecule type" value="Genomic_DNA"/>
</dbReference>
<dbReference type="Proteomes" id="UP000585474">
    <property type="component" value="Unassembled WGS sequence"/>
</dbReference>
<protein>
    <submittedName>
        <fullName evidence="1">Uncharacterized protein</fullName>
    </submittedName>
</protein>
<comment type="caution">
    <text evidence="1">The sequence shown here is derived from an EMBL/GenBank/DDBJ whole genome shotgun (WGS) entry which is preliminary data.</text>
</comment>
<organism evidence="1 2">
    <name type="scientific">Actinidia rufa</name>
    <dbReference type="NCBI Taxonomy" id="165716"/>
    <lineage>
        <taxon>Eukaryota</taxon>
        <taxon>Viridiplantae</taxon>
        <taxon>Streptophyta</taxon>
        <taxon>Embryophyta</taxon>
        <taxon>Tracheophyta</taxon>
        <taxon>Spermatophyta</taxon>
        <taxon>Magnoliopsida</taxon>
        <taxon>eudicotyledons</taxon>
        <taxon>Gunneridae</taxon>
        <taxon>Pentapetalae</taxon>
        <taxon>asterids</taxon>
        <taxon>Ericales</taxon>
        <taxon>Actinidiaceae</taxon>
        <taxon>Actinidia</taxon>
    </lineage>
</organism>
<dbReference type="AlphaFoldDB" id="A0A7J0FFI1"/>
<evidence type="ECO:0000313" key="2">
    <source>
        <dbReference type="Proteomes" id="UP000585474"/>
    </source>
</evidence>
<evidence type="ECO:0000313" key="1">
    <source>
        <dbReference type="EMBL" id="GFY97425.1"/>
    </source>
</evidence>
<gene>
    <name evidence="1" type="ORF">Acr_11g0017310</name>
</gene>
<proteinExistence type="predicted"/>
<reference evidence="1 2" key="1">
    <citation type="submission" date="2019-07" db="EMBL/GenBank/DDBJ databases">
        <title>De Novo Assembly of kiwifruit Actinidia rufa.</title>
        <authorList>
            <person name="Sugita-Konishi S."/>
            <person name="Sato K."/>
            <person name="Mori E."/>
            <person name="Abe Y."/>
            <person name="Kisaki G."/>
            <person name="Hamano K."/>
            <person name="Suezawa K."/>
            <person name="Otani M."/>
            <person name="Fukuda T."/>
            <person name="Manabe T."/>
            <person name="Gomi K."/>
            <person name="Tabuchi M."/>
            <person name="Akimitsu K."/>
            <person name="Kataoka I."/>
        </authorList>
    </citation>
    <scope>NUCLEOTIDE SEQUENCE [LARGE SCALE GENOMIC DNA]</scope>
    <source>
        <strain evidence="2">cv. Fuchu</strain>
    </source>
</reference>
<name>A0A7J0FFI1_9ERIC</name>